<evidence type="ECO:0000313" key="2">
    <source>
        <dbReference type="Proteomes" id="UP000182544"/>
    </source>
</evidence>
<dbReference type="Proteomes" id="UP000182544">
    <property type="component" value="Unassembled WGS sequence"/>
</dbReference>
<gene>
    <name evidence="1" type="ORF">SAMN05428642_104183</name>
</gene>
<sequence length="171" mass="20240">MIKWTYITNKDNSARYTLGKLGDKMLFFIGINPSTARPNDLDRTVTRVENFAFNNGYDGWLMLNVYPQRATNPKDMHLTKNADMHKEHIEQVKKFIQEQKNFDVCAAWGTEIDRRNYLKDCLKDLVEAIGYDTNWYCLHELTKFKHPRHPLYLPAKSKFSNFNIKEYLSHD</sequence>
<dbReference type="RefSeq" id="WP_084647999.1">
    <property type="nucleotide sequence ID" value="NZ_FPKV01000004.1"/>
</dbReference>
<dbReference type="OrthoDB" id="9807577at2"/>
<dbReference type="AlphaFoldDB" id="A0A1K2IQA8"/>
<name>A0A1K2IQA8_9FLAO</name>
<dbReference type="InterPro" id="IPR012441">
    <property type="entry name" value="DUF1643"/>
</dbReference>
<dbReference type="STRING" id="369401.SAMN05428642_104183"/>
<evidence type="ECO:0000313" key="1">
    <source>
        <dbReference type="EMBL" id="SFZ94442.1"/>
    </source>
</evidence>
<keyword evidence="2" id="KW-1185">Reference proteome</keyword>
<proteinExistence type="predicted"/>
<dbReference type="EMBL" id="FPKV01000004">
    <property type="protein sequence ID" value="SFZ94442.1"/>
    <property type="molecule type" value="Genomic_DNA"/>
</dbReference>
<accession>A0A1K2IQA8</accession>
<reference evidence="1 2" key="1">
    <citation type="submission" date="2016-10" db="EMBL/GenBank/DDBJ databases">
        <authorList>
            <person name="de Groot N.N."/>
        </authorList>
    </citation>
    <scope>NUCLEOTIDE SEQUENCE [LARGE SCALE GENOMIC DNA]</scope>
    <source>
        <strain evidence="1 2">DSM 18180</strain>
    </source>
</reference>
<protein>
    <recommendedName>
        <fullName evidence="3">DUF1643 domain-containing protein</fullName>
    </recommendedName>
</protein>
<dbReference type="Pfam" id="PF07799">
    <property type="entry name" value="DUF1643"/>
    <property type="match status" value="1"/>
</dbReference>
<evidence type="ECO:0008006" key="3">
    <source>
        <dbReference type="Google" id="ProtNLM"/>
    </source>
</evidence>
<organism evidence="1 2">
    <name type="scientific">Flaviramulus basaltis</name>
    <dbReference type="NCBI Taxonomy" id="369401"/>
    <lineage>
        <taxon>Bacteria</taxon>
        <taxon>Pseudomonadati</taxon>
        <taxon>Bacteroidota</taxon>
        <taxon>Flavobacteriia</taxon>
        <taxon>Flavobacteriales</taxon>
        <taxon>Flavobacteriaceae</taxon>
        <taxon>Flaviramulus</taxon>
    </lineage>
</organism>